<dbReference type="EMBL" id="MU275864">
    <property type="protein sequence ID" value="KAI0050172.1"/>
    <property type="molecule type" value="Genomic_DNA"/>
</dbReference>
<proteinExistence type="predicted"/>
<evidence type="ECO:0000313" key="2">
    <source>
        <dbReference type="Proteomes" id="UP000814033"/>
    </source>
</evidence>
<reference evidence="1" key="1">
    <citation type="submission" date="2021-02" db="EMBL/GenBank/DDBJ databases">
        <authorList>
            <consortium name="DOE Joint Genome Institute"/>
            <person name="Ahrendt S."/>
            <person name="Looney B.P."/>
            <person name="Miyauchi S."/>
            <person name="Morin E."/>
            <person name="Drula E."/>
            <person name="Courty P.E."/>
            <person name="Chicoki N."/>
            <person name="Fauchery L."/>
            <person name="Kohler A."/>
            <person name="Kuo A."/>
            <person name="Labutti K."/>
            <person name="Pangilinan J."/>
            <person name="Lipzen A."/>
            <person name="Riley R."/>
            <person name="Andreopoulos W."/>
            <person name="He G."/>
            <person name="Johnson J."/>
            <person name="Barry K.W."/>
            <person name="Grigoriev I.V."/>
            <person name="Nagy L."/>
            <person name="Hibbett D."/>
            <person name="Henrissat B."/>
            <person name="Matheny P.B."/>
            <person name="Labbe J."/>
            <person name="Martin F."/>
        </authorList>
    </citation>
    <scope>NUCLEOTIDE SEQUENCE</scope>
    <source>
        <strain evidence="1">FP105234-sp</strain>
    </source>
</reference>
<name>A0ACB8S252_9AGAM</name>
<gene>
    <name evidence="1" type="ORF">FA95DRAFT_1555875</name>
</gene>
<sequence length="65" mass="7422">MSGWLTATICCDALVVSVFYDGLVQSYVVLVYSMPVLRLRSWTRKRRSNRNLAKKGSVCIRRLAI</sequence>
<keyword evidence="2" id="KW-1185">Reference proteome</keyword>
<dbReference type="Proteomes" id="UP000814033">
    <property type="component" value="Unassembled WGS sequence"/>
</dbReference>
<evidence type="ECO:0000313" key="1">
    <source>
        <dbReference type="EMBL" id="KAI0050172.1"/>
    </source>
</evidence>
<reference evidence="1" key="2">
    <citation type="journal article" date="2022" name="New Phytol.">
        <title>Evolutionary transition to the ectomycorrhizal habit in the genomes of a hyperdiverse lineage of mushroom-forming fungi.</title>
        <authorList>
            <person name="Looney B."/>
            <person name="Miyauchi S."/>
            <person name="Morin E."/>
            <person name="Drula E."/>
            <person name="Courty P.E."/>
            <person name="Kohler A."/>
            <person name="Kuo A."/>
            <person name="LaButti K."/>
            <person name="Pangilinan J."/>
            <person name="Lipzen A."/>
            <person name="Riley R."/>
            <person name="Andreopoulos W."/>
            <person name="He G."/>
            <person name="Johnson J."/>
            <person name="Nolan M."/>
            <person name="Tritt A."/>
            <person name="Barry K.W."/>
            <person name="Grigoriev I.V."/>
            <person name="Nagy L.G."/>
            <person name="Hibbett D."/>
            <person name="Henrissat B."/>
            <person name="Matheny P.B."/>
            <person name="Labbe J."/>
            <person name="Martin F.M."/>
        </authorList>
    </citation>
    <scope>NUCLEOTIDE SEQUENCE</scope>
    <source>
        <strain evidence="1">FP105234-sp</strain>
    </source>
</reference>
<accession>A0ACB8S252</accession>
<protein>
    <submittedName>
        <fullName evidence="1">Uncharacterized protein</fullName>
    </submittedName>
</protein>
<organism evidence="1 2">
    <name type="scientific">Auriscalpium vulgare</name>
    <dbReference type="NCBI Taxonomy" id="40419"/>
    <lineage>
        <taxon>Eukaryota</taxon>
        <taxon>Fungi</taxon>
        <taxon>Dikarya</taxon>
        <taxon>Basidiomycota</taxon>
        <taxon>Agaricomycotina</taxon>
        <taxon>Agaricomycetes</taxon>
        <taxon>Russulales</taxon>
        <taxon>Auriscalpiaceae</taxon>
        <taxon>Auriscalpium</taxon>
    </lineage>
</organism>
<comment type="caution">
    <text evidence="1">The sequence shown here is derived from an EMBL/GenBank/DDBJ whole genome shotgun (WGS) entry which is preliminary data.</text>
</comment>